<dbReference type="InterPro" id="IPR009057">
    <property type="entry name" value="Homeodomain-like_sf"/>
</dbReference>
<dbReference type="PANTHER" id="PTHR30461">
    <property type="entry name" value="DNA-INVERTASE FROM LAMBDOID PROPHAGE"/>
    <property type="match status" value="1"/>
</dbReference>
<proteinExistence type="inferred from homology"/>
<dbReference type="Gene3D" id="1.10.10.60">
    <property type="entry name" value="Homeodomain-like"/>
    <property type="match status" value="1"/>
</dbReference>
<keyword evidence="3" id="KW-0238">DNA-binding</keyword>
<gene>
    <name evidence="7" type="ORF">MAGMO_3424</name>
</gene>
<accession>A0A1S7LNY9</accession>
<evidence type="ECO:0000256" key="2">
    <source>
        <dbReference type="ARBA" id="ARBA00022908"/>
    </source>
</evidence>
<keyword evidence="2" id="KW-0229">DNA integration</keyword>
<dbReference type="Pfam" id="PF00239">
    <property type="entry name" value="Resolvase"/>
    <property type="match status" value="1"/>
</dbReference>
<dbReference type="Gene3D" id="3.40.50.1390">
    <property type="entry name" value="Resolvase, N-terminal catalytic domain"/>
    <property type="match status" value="1"/>
</dbReference>
<comment type="similarity">
    <text evidence="1">Belongs to the site-specific recombinase resolvase family.</text>
</comment>
<organism evidence="7">
    <name type="scientific">Magnetococcus massalia (strain MO-1)</name>
    <dbReference type="NCBI Taxonomy" id="451514"/>
    <lineage>
        <taxon>Bacteria</taxon>
        <taxon>Pseudomonadati</taxon>
        <taxon>Pseudomonadota</taxon>
        <taxon>Magnetococcia</taxon>
        <taxon>Magnetococcales</taxon>
        <taxon>Magnetococcaceae</taxon>
        <taxon>Magnetococcus</taxon>
    </lineage>
</organism>
<dbReference type="PANTHER" id="PTHR30461:SF26">
    <property type="entry name" value="RESOLVASE HOMOLOG YNEB"/>
    <property type="match status" value="1"/>
</dbReference>
<dbReference type="InterPro" id="IPR006118">
    <property type="entry name" value="Recombinase_CS"/>
</dbReference>
<sequence>MAIIGYARTSTLEQEAGFEAQLRELEVLGCDRVYKEQVSSVETRPELDKALDYLRDGDTLVVTKLDRLARSVKHLGEILDYIKEKEAALRILDLGLDTSSATSQLILNIMGAVAQFERQMMLERQREGIAKAKAEGKYKGRKPLSLETKEEVLRLLAEGVGATEVSKLVGVGRSTVYEIKNEASKGAK</sequence>
<keyword evidence="4" id="KW-0233">DNA recombination</keyword>
<dbReference type="AlphaFoldDB" id="A0A1S7LNY9"/>
<dbReference type="PROSITE" id="PS00398">
    <property type="entry name" value="RECOMBINASES_2"/>
    <property type="match status" value="1"/>
</dbReference>
<dbReference type="SUPFAM" id="SSF53041">
    <property type="entry name" value="Resolvase-like"/>
    <property type="match status" value="1"/>
</dbReference>
<dbReference type="InterPro" id="IPR006119">
    <property type="entry name" value="Resolv_N"/>
</dbReference>
<dbReference type="InterPro" id="IPR050639">
    <property type="entry name" value="SSR_resolvase"/>
</dbReference>
<dbReference type="InterPro" id="IPR036162">
    <property type="entry name" value="Resolvase-like_N_sf"/>
</dbReference>
<evidence type="ECO:0000256" key="1">
    <source>
        <dbReference type="ARBA" id="ARBA00009913"/>
    </source>
</evidence>
<evidence type="ECO:0000256" key="4">
    <source>
        <dbReference type="ARBA" id="ARBA00023172"/>
    </source>
</evidence>
<dbReference type="SMART" id="SM00857">
    <property type="entry name" value="Resolvase"/>
    <property type="match status" value="1"/>
</dbReference>
<dbReference type="GO" id="GO:0015074">
    <property type="term" value="P:DNA integration"/>
    <property type="evidence" value="ECO:0007669"/>
    <property type="project" value="UniProtKB-KW"/>
</dbReference>
<dbReference type="SUPFAM" id="SSF46689">
    <property type="entry name" value="Homeodomain-like"/>
    <property type="match status" value="1"/>
</dbReference>
<feature type="domain" description="Resolvase/invertase-type recombinase catalytic" evidence="6">
    <location>
        <begin position="2"/>
        <end position="136"/>
    </location>
</feature>
<evidence type="ECO:0000256" key="5">
    <source>
        <dbReference type="PIRSR" id="PIRSR606118-50"/>
    </source>
</evidence>
<evidence type="ECO:0000256" key="3">
    <source>
        <dbReference type="ARBA" id="ARBA00023125"/>
    </source>
</evidence>
<dbReference type="InterPro" id="IPR006120">
    <property type="entry name" value="Resolvase_HTH_dom"/>
</dbReference>
<reference evidence="7" key="1">
    <citation type="submission" date="2015-04" db="EMBL/GenBank/DDBJ databases">
        <authorList>
            <person name="Syromyatnikov M.Y."/>
            <person name="Popov V.N."/>
        </authorList>
    </citation>
    <scope>NUCLEOTIDE SEQUENCE</scope>
    <source>
        <strain evidence="7">MO-1</strain>
    </source>
</reference>
<feature type="active site" description="O-(5'-phospho-DNA)-serine intermediate" evidence="5">
    <location>
        <position position="10"/>
    </location>
</feature>
<dbReference type="EMBL" id="LO017727">
    <property type="protein sequence ID" value="CRH07561.1"/>
    <property type="molecule type" value="Genomic_DNA"/>
</dbReference>
<protein>
    <submittedName>
        <fullName evidence="7">Putative integrase-like protein y4lS</fullName>
    </submittedName>
</protein>
<dbReference type="PROSITE" id="PS51736">
    <property type="entry name" value="RECOMBINASES_3"/>
    <property type="match status" value="1"/>
</dbReference>
<evidence type="ECO:0000313" key="7">
    <source>
        <dbReference type="EMBL" id="CRH07561.1"/>
    </source>
</evidence>
<evidence type="ECO:0000259" key="6">
    <source>
        <dbReference type="PROSITE" id="PS51736"/>
    </source>
</evidence>
<dbReference type="Pfam" id="PF02796">
    <property type="entry name" value="HTH_7"/>
    <property type="match status" value="1"/>
</dbReference>
<dbReference type="CDD" id="cd03768">
    <property type="entry name" value="SR_ResInv"/>
    <property type="match status" value="1"/>
</dbReference>
<name>A0A1S7LNY9_MAGMO</name>
<dbReference type="GO" id="GO:0000150">
    <property type="term" value="F:DNA strand exchange activity"/>
    <property type="evidence" value="ECO:0007669"/>
    <property type="project" value="InterPro"/>
</dbReference>
<dbReference type="GO" id="GO:0003677">
    <property type="term" value="F:DNA binding"/>
    <property type="evidence" value="ECO:0007669"/>
    <property type="project" value="UniProtKB-KW"/>
</dbReference>